<dbReference type="PROSITE" id="PS00895">
    <property type="entry name" value="3_HYDROXYISOBUT_DH"/>
    <property type="match status" value="1"/>
</dbReference>
<protein>
    <recommendedName>
        <fullName evidence="6">NAD(P)-binding protein</fullName>
    </recommendedName>
</protein>
<dbReference type="OrthoDB" id="435038at2759"/>
<dbReference type="Pfam" id="PF03446">
    <property type="entry name" value="NAD_binding_2"/>
    <property type="match status" value="1"/>
</dbReference>
<reference evidence="4 5" key="1">
    <citation type="submission" date="2014-04" db="EMBL/GenBank/DDBJ databases">
        <title>Evolutionary Origins and Diversification of the Mycorrhizal Mutualists.</title>
        <authorList>
            <consortium name="DOE Joint Genome Institute"/>
            <consortium name="Mycorrhizal Genomics Consortium"/>
            <person name="Kohler A."/>
            <person name="Kuo A."/>
            <person name="Nagy L.G."/>
            <person name="Floudas D."/>
            <person name="Copeland A."/>
            <person name="Barry K.W."/>
            <person name="Cichocki N."/>
            <person name="Veneault-Fourrey C."/>
            <person name="LaButti K."/>
            <person name="Lindquist E.A."/>
            <person name="Lipzen A."/>
            <person name="Lundell T."/>
            <person name="Morin E."/>
            <person name="Murat C."/>
            <person name="Riley R."/>
            <person name="Ohm R."/>
            <person name="Sun H."/>
            <person name="Tunlid A."/>
            <person name="Henrissat B."/>
            <person name="Grigoriev I.V."/>
            <person name="Hibbett D.S."/>
            <person name="Martin F."/>
        </authorList>
    </citation>
    <scope>NUCLEOTIDE SEQUENCE [LARGE SCALE GENOMIC DNA]</scope>
    <source>
        <strain evidence="4 5">Koide BX008</strain>
    </source>
</reference>
<name>A0A0C2T6H6_AMAMK</name>
<evidence type="ECO:0008006" key="6">
    <source>
        <dbReference type="Google" id="ProtNLM"/>
    </source>
</evidence>
<proteinExistence type="inferred from homology"/>
<sequence>MQHLQVLQVEVPFSRPSTPRSHPHQIGFVGLGNMGYLMARNLAKHNAAHTTGSLPLLVWNRSSDKAESLVTLVGADKARVAKDLDEVAQLCDIIVTSLSNDAAVQSVYEQFSKSLTEHPPTRNKIFVETSTVYPSLSGELDQQLSSHPLTHLVTCPVVGPPIAADKAQLLLLMSGNYRSKKEVAYLFIPAVGRKAIDLGGDIEKAPTFKLIANSMILGNLQVLAEAFTLSRKTGIDSDRVLELVKDIFPTPIHANYANKMATGQFDGSKGFAIDNGIKDAMHIRRLTAEYDSPMPVVDVVYQHLLSARAIHKNDTQSEFETLDWSSLVAGTRVAAGLPPFDTNENAVEKED</sequence>
<dbReference type="InterPro" id="IPR029154">
    <property type="entry name" value="HIBADH-like_NADP-bd"/>
</dbReference>
<dbReference type="HOGENOM" id="CLU_035117_5_2_1"/>
<evidence type="ECO:0000313" key="5">
    <source>
        <dbReference type="Proteomes" id="UP000054549"/>
    </source>
</evidence>
<dbReference type="SUPFAM" id="SSF51735">
    <property type="entry name" value="NAD(P)-binding Rossmann-fold domains"/>
    <property type="match status" value="1"/>
</dbReference>
<evidence type="ECO:0000256" key="1">
    <source>
        <dbReference type="ARBA" id="ARBA00007598"/>
    </source>
</evidence>
<dbReference type="Proteomes" id="UP000054549">
    <property type="component" value="Unassembled WGS sequence"/>
</dbReference>
<dbReference type="InterPro" id="IPR036291">
    <property type="entry name" value="NAD(P)-bd_dom_sf"/>
</dbReference>
<evidence type="ECO:0000259" key="2">
    <source>
        <dbReference type="Pfam" id="PF03446"/>
    </source>
</evidence>
<dbReference type="PANTHER" id="PTHR43580:SF8">
    <property type="entry name" value="6-PHOSPHOGLUCONATE DEHYDROGENASE NADP-BINDING DOMAIN-CONTAINING PROTEIN-RELATED"/>
    <property type="match status" value="1"/>
</dbReference>
<keyword evidence="5" id="KW-1185">Reference proteome</keyword>
<dbReference type="PANTHER" id="PTHR43580">
    <property type="entry name" value="OXIDOREDUCTASE GLYR1-RELATED"/>
    <property type="match status" value="1"/>
</dbReference>
<dbReference type="InterPro" id="IPR008927">
    <property type="entry name" value="6-PGluconate_DH-like_C_sf"/>
</dbReference>
<accession>A0A0C2T6H6</accession>
<dbReference type="EMBL" id="KN818222">
    <property type="protein sequence ID" value="KIL71570.1"/>
    <property type="molecule type" value="Genomic_DNA"/>
</dbReference>
<dbReference type="STRING" id="946122.A0A0C2T6H6"/>
<dbReference type="AlphaFoldDB" id="A0A0C2T6H6"/>
<dbReference type="Gene3D" id="3.40.50.720">
    <property type="entry name" value="NAD(P)-binding Rossmann-like Domain"/>
    <property type="match status" value="1"/>
</dbReference>
<dbReference type="SUPFAM" id="SSF48179">
    <property type="entry name" value="6-phosphogluconate dehydrogenase C-terminal domain-like"/>
    <property type="match status" value="1"/>
</dbReference>
<dbReference type="InterPro" id="IPR013328">
    <property type="entry name" value="6PGD_dom2"/>
</dbReference>
<dbReference type="GO" id="GO:0050661">
    <property type="term" value="F:NADP binding"/>
    <property type="evidence" value="ECO:0007669"/>
    <property type="project" value="InterPro"/>
</dbReference>
<dbReference type="InParanoid" id="A0A0C2T6H6"/>
<feature type="domain" description="3-hydroxyisobutyrate dehydrogenase-like NAD-binding" evidence="3">
    <location>
        <begin position="207"/>
        <end position="314"/>
    </location>
</feature>
<dbReference type="Pfam" id="PF14833">
    <property type="entry name" value="NAD_binding_11"/>
    <property type="match status" value="1"/>
</dbReference>
<organism evidence="4 5">
    <name type="scientific">Amanita muscaria (strain Koide BX008)</name>
    <dbReference type="NCBI Taxonomy" id="946122"/>
    <lineage>
        <taxon>Eukaryota</taxon>
        <taxon>Fungi</taxon>
        <taxon>Dikarya</taxon>
        <taxon>Basidiomycota</taxon>
        <taxon>Agaricomycotina</taxon>
        <taxon>Agaricomycetes</taxon>
        <taxon>Agaricomycetidae</taxon>
        <taxon>Agaricales</taxon>
        <taxon>Pluteineae</taxon>
        <taxon>Amanitaceae</taxon>
        <taxon>Amanita</taxon>
    </lineage>
</organism>
<dbReference type="InterPro" id="IPR002204">
    <property type="entry name" value="3-OH-isobutyrate_DH-rel_CS"/>
</dbReference>
<evidence type="ECO:0000313" key="4">
    <source>
        <dbReference type="EMBL" id="KIL71570.1"/>
    </source>
</evidence>
<dbReference type="Gene3D" id="1.10.1040.10">
    <property type="entry name" value="N-(1-d-carboxylethyl)-l-norvaline Dehydrogenase, domain 2"/>
    <property type="match status" value="1"/>
</dbReference>
<dbReference type="GO" id="GO:0016491">
    <property type="term" value="F:oxidoreductase activity"/>
    <property type="evidence" value="ECO:0007669"/>
    <property type="project" value="InterPro"/>
</dbReference>
<evidence type="ECO:0000259" key="3">
    <source>
        <dbReference type="Pfam" id="PF14833"/>
    </source>
</evidence>
<comment type="similarity">
    <text evidence="1">Belongs to the HIBADH-related family. NP60 subfamily.</text>
</comment>
<feature type="domain" description="6-phosphogluconate dehydrogenase NADP-binding" evidence="2">
    <location>
        <begin position="25"/>
        <end position="187"/>
    </location>
</feature>
<dbReference type="InterPro" id="IPR006115">
    <property type="entry name" value="6PGDH_NADP-bd"/>
</dbReference>
<gene>
    <name evidence="4" type="ORF">M378DRAFT_188988</name>
</gene>
<dbReference type="GO" id="GO:0051287">
    <property type="term" value="F:NAD binding"/>
    <property type="evidence" value="ECO:0007669"/>
    <property type="project" value="InterPro"/>
</dbReference>
<dbReference type="InterPro" id="IPR051265">
    <property type="entry name" value="HIBADH-related_NP60_sf"/>
</dbReference>